<keyword evidence="5" id="KW-1185">Reference proteome</keyword>
<dbReference type="Proteomes" id="UP000625033">
    <property type="component" value="Unassembled WGS sequence"/>
</dbReference>
<feature type="compositionally biased region" description="Gly residues" evidence="1">
    <location>
        <begin position="73"/>
        <end position="88"/>
    </location>
</feature>
<dbReference type="PANTHER" id="PTHR36933:SF1">
    <property type="entry name" value="SLL0788 PROTEIN"/>
    <property type="match status" value="1"/>
</dbReference>
<organism evidence="4 5">
    <name type="scientific">Zhihengliuella flava</name>
    <dbReference type="NCBI Taxonomy" id="1285193"/>
    <lineage>
        <taxon>Bacteria</taxon>
        <taxon>Bacillati</taxon>
        <taxon>Actinomycetota</taxon>
        <taxon>Actinomycetes</taxon>
        <taxon>Micrococcales</taxon>
        <taxon>Micrococcaceae</taxon>
        <taxon>Zhihengliuella</taxon>
    </lineage>
</organism>
<dbReference type="EMBL" id="JADOTZ010000001">
    <property type="protein sequence ID" value="MBG6084291.1"/>
    <property type="molecule type" value="Genomic_DNA"/>
</dbReference>
<evidence type="ECO:0000313" key="5">
    <source>
        <dbReference type="Proteomes" id="UP000625033"/>
    </source>
</evidence>
<dbReference type="PANTHER" id="PTHR36933">
    <property type="entry name" value="SLL0788 PROTEIN"/>
    <property type="match status" value="1"/>
</dbReference>
<feature type="region of interest" description="Disordered" evidence="1">
    <location>
        <begin position="46"/>
        <end position="97"/>
    </location>
</feature>
<evidence type="ECO:0000256" key="2">
    <source>
        <dbReference type="SAM" id="SignalP"/>
    </source>
</evidence>
<feature type="signal peptide" evidence="2">
    <location>
        <begin position="1"/>
        <end position="47"/>
    </location>
</feature>
<dbReference type="Pfam" id="PF03713">
    <property type="entry name" value="DUF305"/>
    <property type="match status" value="1"/>
</dbReference>
<sequence>MKCFAPSQTQIFKQTTTSLKARGRRAGAALLAGILALVLASCAAAGAAPPEGKGNKKPSPSPSPTAPVVITPGGPGGGNESGDPGGGSESADPDPQETWNEADAEFMAMMIPHHAQALTMTDWAAEQAESEQLKSLAHRMNLEQGAEIKVMADWLTERGLAVPAEAETGWQPGGMSMHGMLTDEQMAELQAASGAEFDRLFLTGMIEHHEGAIMMCDDVVITGIDATVEQMATHMTSSQGAEIARMKDLLAALG</sequence>
<protein>
    <submittedName>
        <fullName evidence="4">Uncharacterized protein (DUF305 family)</fullName>
    </submittedName>
</protein>
<dbReference type="InterPro" id="IPR005183">
    <property type="entry name" value="DUF305_CopM-like"/>
</dbReference>
<dbReference type="RefSeq" id="WP_196835623.1">
    <property type="nucleotide sequence ID" value="NZ_JADOTZ010000001.1"/>
</dbReference>
<evidence type="ECO:0000259" key="3">
    <source>
        <dbReference type="Pfam" id="PF03713"/>
    </source>
</evidence>
<dbReference type="InterPro" id="IPR012347">
    <property type="entry name" value="Ferritin-like"/>
</dbReference>
<evidence type="ECO:0000256" key="1">
    <source>
        <dbReference type="SAM" id="MobiDB-lite"/>
    </source>
</evidence>
<dbReference type="AlphaFoldDB" id="A0A931GII1"/>
<dbReference type="Gene3D" id="1.20.1260.10">
    <property type="match status" value="1"/>
</dbReference>
<accession>A0A931GII1</accession>
<evidence type="ECO:0000313" key="4">
    <source>
        <dbReference type="EMBL" id="MBG6084291.1"/>
    </source>
</evidence>
<feature type="chain" id="PRO_5037920623" evidence="2">
    <location>
        <begin position="48"/>
        <end position="254"/>
    </location>
</feature>
<name>A0A931GII1_9MICC</name>
<comment type="caution">
    <text evidence="4">The sequence shown here is derived from an EMBL/GenBank/DDBJ whole genome shotgun (WGS) entry which is preliminary data.</text>
</comment>
<proteinExistence type="predicted"/>
<feature type="domain" description="DUF305" evidence="3">
    <location>
        <begin position="103"/>
        <end position="250"/>
    </location>
</feature>
<keyword evidence="2" id="KW-0732">Signal</keyword>
<reference evidence="4" key="1">
    <citation type="submission" date="2020-11" db="EMBL/GenBank/DDBJ databases">
        <title>Sequencing the genomes of 1000 actinobacteria strains.</title>
        <authorList>
            <person name="Klenk H.-P."/>
        </authorList>
    </citation>
    <scope>NUCLEOTIDE SEQUENCE</scope>
    <source>
        <strain evidence="4">DSM 26152</strain>
    </source>
</reference>
<gene>
    <name evidence="4" type="ORF">IW252_001058</name>
</gene>